<dbReference type="SUPFAM" id="SSF47616">
    <property type="entry name" value="GST C-terminal domain-like"/>
    <property type="match status" value="1"/>
</dbReference>
<dbReference type="InterPro" id="IPR036249">
    <property type="entry name" value="Thioredoxin-like_sf"/>
</dbReference>
<protein>
    <submittedName>
        <fullName evidence="2">Unannotated protein</fullName>
    </submittedName>
</protein>
<accession>A0A6J5YEM9</accession>
<dbReference type="Gene3D" id="3.40.30.10">
    <property type="entry name" value="Glutaredoxin"/>
    <property type="match status" value="1"/>
</dbReference>
<sequence length="352" mass="39513">MTGGSSSQTDGSQLTLVGTYGSPYSMKMRAVLRYRRIPFTWVIQGTDAEKALPQPKVALIPVIGFPDASGEVTEVMVDSTPQIARLEREFAEDRSLVPTDPVVAFLDRLVEDYADEWVTKMMYHYRWYPPESIERAGKLLPRWPALRASDETLDRFGQFMIDRQTGRRALVGCTDENAPIVESAYVRLLGLLDEAFRQNDFLFGSRPGSSDFGLFGQLSQLVIVERPSTDLCLEHGARVYSWVNRVDDLSWWAVEGDDGWCGRDDLPETLAPILAEIGATYAVFMLANDAASRSGSDEVVCEIDGREFRQAPFAYQVKCLQWMREDFSALSDDDQRAVLNILTGSGCEQLFQ</sequence>
<dbReference type="GO" id="GO:0005737">
    <property type="term" value="C:cytoplasm"/>
    <property type="evidence" value="ECO:0007669"/>
    <property type="project" value="TreeGrafter"/>
</dbReference>
<dbReference type="PANTHER" id="PTHR12289:SF67">
    <property type="match status" value="1"/>
</dbReference>
<reference evidence="2" key="1">
    <citation type="submission" date="2020-05" db="EMBL/GenBank/DDBJ databases">
        <authorList>
            <person name="Chiriac C."/>
            <person name="Salcher M."/>
            <person name="Ghai R."/>
            <person name="Kavagutti S V."/>
        </authorList>
    </citation>
    <scope>NUCLEOTIDE SEQUENCE</scope>
</reference>
<dbReference type="InterPro" id="IPR036282">
    <property type="entry name" value="Glutathione-S-Trfase_C_sf"/>
</dbReference>
<dbReference type="InterPro" id="IPR004045">
    <property type="entry name" value="Glutathione_S-Trfase_N"/>
</dbReference>
<dbReference type="EMBL" id="CAEMXZ010000027">
    <property type="protein sequence ID" value="CAB4323106.1"/>
    <property type="molecule type" value="Genomic_DNA"/>
</dbReference>
<gene>
    <name evidence="2" type="ORF">UFOPK1392_00852</name>
</gene>
<name>A0A6J5YEM9_9ZZZZ</name>
<dbReference type="SUPFAM" id="SSF52833">
    <property type="entry name" value="Thioredoxin-like"/>
    <property type="match status" value="1"/>
</dbReference>
<dbReference type="PANTHER" id="PTHR12289">
    <property type="entry name" value="METAXIN RELATED"/>
    <property type="match status" value="1"/>
</dbReference>
<evidence type="ECO:0000313" key="2">
    <source>
        <dbReference type="EMBL" id="CAB4323106.1"/>
    </source>
</evidence>
<feature type="domain" description="GST N-terminal" evidence="1">
    <location>
        <begin position="16"/>
        <end position="92"/>
    </location>
</feature>
<dbReference type="Pfam" id="PF13417">
    <property type="entry name" value="GST_N_3"/>
    <property type="match status" value="1"/>
</dbReference>
<dbReference type="AlphaFoldDB" id="A0A6J5YEM9"/>
<organism evidence="2">
    <name type="scientific">freshwater metagenome</name>
    <dbReference type="NCBI Taxonomy" id="449393"/>
    <lineage>
        <taxon>unclassified sequences</taxon>
        <taxon>metagenomes</taxon>
        <taxon>ecological metagenomes</taxon>
    </lineage>
</organism>
<evidence type="ECO:0000259" key="1">
    <source>
        <dbReference type="Pfam" id="PF13417"/>
    </source>
</evidence>
<proteinExistence type="predicted"/>
<dbReference type="InterPro" id="IPR050931">
    <property type="entry name" value="Mito_Protein_Transport_Metaxin"/>
</dbReference>